<keyword evidence="2" id="KW-0812">Transmembrane</keyword>
<evidence type="ECO:0000256" key="2">
    <source>
        <dbReference type="SAM" id="Phobius"/>
    </source>
</evidence>
<accession>A0A7Y9LTV1</accession>
<reference evidence="3 4" key="1">
    <citation type="submission" date="2020-07" db="EMBL/GenBank/DDBJ databases">
        <title>Sequencing the genomes of 1000 actinobacteria strains.</title>
        <authorList>
            <person name="Klenk H.-P."/>
        </authorList>
    </citation>
    <scope>NUCLEOTIDE SEQUENCE [LARGE SCALE GENOMIC DNA]</scope>
    <source>
        <strain evidence="3 4">DSM 102047</strain>
    </source>
</reference>
<feature type="region of interest" description="Disordered" evidence="1">
    <location>
        <begin position="1"/>
        <end position="87"/>
    </location>
</feature>
<protein>
    <submittedName>
        <fullName evidence="3">Uncharacterized protein</fullName>
    </submittedName>
</protein>
<feature type="compositionally biased region" description="Pro residues" evidence="1">
    <location>
        <begin position="1"/>
        <end position="11"/>
    </location>
</feature>
<evidence type="ECO:0000256" key="1">
    <source>
        <dbReference type="SAM" id="MobiDB-lite"/>
    </source>
</evidence>
<dbReference type="AlphaFoldDB" id="A0A7Y9LTV1"/>
<feature type="compositionally biased region" description="Pro residues" evidence="1">
    <location>
        <begin position="42"/>
        <end position="51"/>
    </location>
</feature>
<keyword evidence="2" id="KW-1133">Transmembrane helix</keyword>
<keyword evidence="4" id="KW-1185">Reference proteome</keyword>
<evidence type="ECO:0000313" key="3">
    <source>
        <dbReference type="EMBL" id="NYE95501.1"/>
    </source>
</evidence>
<sequence>MSTPNYPPPGGYPDGSQGYGGGRPNRTPPPIPRPGAGYDGQPPYPGQPDPGPYQGQQYGGPQYPDQQYRSQQYGNQQQGFGGWQPTPPKKKFPTWGWFAIGVPLLGIIVLVTALIATNLPKTPVADPSSKTQTPVSAPLADSSILLSAPAPYKQAPVWGTETPSDWTPDQGDVTDGTRYKNSVGCYLLLSTDRLFSTDLGASDKSSDQLATLSWAVNTVQSLKKEYPDAKEEASASFASVSMDKLGGTKLQFYPKTVSYTNSNGIKVRLQMAYRAMPGTSSVLIVGVVCKSSVPAISSGWTNALDNIYVTG</sequence>
<dbReference type="Proteomes" id="UP000521748">
    <property type="component" value="Unassembled WGS sequence"/>
</dbReference>
<comment type="caution">
    <text evidence="3">The sequence shown here is derived from an EMBL/GenBank/DDBJ whole genome shotgun (WGS) entry which is preliminary data.</text>
</comment>
<organism evidence="3 4">
    <name type="scientific">Psychromicrobium silvestre</name>
    <dbReference type="NCBI Taxonomy" id="1645614"/>
    <lineage>
        <taxon>Bacteria</taxon>
        <taxon>Bacillati</taxon>
        <taxon>Actinomycetota</taxon>
        <taxon>Actinomycetes</taxon>
        <taxon>Micrococcales</taxon>
        <taxon>Micrococcaceae</taxon>
        <taxon>Psychromicrobium</taxon>
    </lineage>
</organism>
<dbReference type="RefSeq" id="WP_179389273.1">
    <property type="nucleotide sequence ID" value="NZ_JACBYQ010000002.1"/>
</dbReference>
<dbReference type="EMBL" id="JACBYQ010000002">
    <property type="protein sequence ID" value="NYE95501.1"/>
    <property type="molecule type" value="Genomic_DNA"/>
</dbReference>
<feature type="compositionally biased region" description="Low complexity" evidence="1">
    <location>
        <begin position="52"/>
        <end position="78"/>
    </location>
</feature>
<gene>
    <name evidence="3" type="ORF">FHU41_001751</name>
</gene>
<feature type="region of interest" description="Disordered" evidence="1">
    <location>
        <begin position="155"/>
        <end position="174"/>
    </location>
</feature>
<keyword evidence="2" id="KW-0472">Membrane</keyword>
<feature type="transmembrane region" description="Helical" evidence="2">
    <location>
        <begin position="95"/>
        <end position="116"/>
    </location>
</feature>
<evidence type="ECO:0000313" key="4">
    <source>
        <dbReference type="Proteomes" id="UP000521748"/>
    </source>
</evidence>
<proteinExistence type="predicted"/>
<name>A0A7Y9LTV1_9MICC</name>